<dbReference type="PROSITE" id="PS50110">
    <property type="entry name" value="RESPONSE_REGULATORY"/>
    <property type="match status" value="1"/>
</dbReference>
<evidence type="ECO:0000256" key="3">
    <source>
        <dbReference type="ARBA" id="ARBA00023012"/>
    </source>
</evidence>
<accession>A0AAD1YKI4</accession>
<dbReference type="AlphaFoldDB" id="A0AAD1YKI4"/>
<dbReference type="Proteomes" id="UP001189143">
    <property type="component" value="Unassembled WGS sequence"/>
</dbReference>
<evidence type="ECO:0000259" key="6">
    <source>
        <dbReference type="PROSITE" id="PS50110"/>
    </source>
</evidence>
<evidence type="ECO:0000256" key="5">
    <source>
        <dbReference type="PROSITE-ProRule" id="PRU00169"/>
    </source>
</evidence>
<dbReference type="GO" id="GO:0000160">
    <property type="term" value="P:phosphorelay signal transduction system"/>
    <property type="evidence" value="ECO:0007669"/>
    <property type="project" value="UniProtKB-KW"/>
</dbReference>
<sequence>MNNRILICDDTAFMRKLLTEILIGSGYDVVGEAENGKIAIEKFKALKPDVTLMDITMPELDGIKALEGIMSSDNNARVIMCSAMGQENIVVDAIKKGAKDFAVKPFQNERIIDAIQRVMNR</sequence>
<dbReference type="PANTHER" id="PTHR44591">
    <property type="entry name" value="STRESS RESPONSE REGULATOR PROTEIN 1"/>
    <property type="match status" value="1"/>
</dbReference>
<dbReference type="PANTHER" id="PTHR44591:SF14">
    <property type="entry name" value="PROTEIN PILG"/>
    <property type="match status" value="1"/>
</dbReference>
<comment type="caution">
    <text evidence="7">The sequence shown here is derived from an EMBL/GenBank/DDBJ whole genome shotgun (WGS) entry which is preliminary data.</text>
</comment>
<dbReference type="SMART" id="SM00448">
    <property type="entry name" value="REC"/>
    <property type="match status" value="1"/>
</dbReference>
<dbReference type="InterPro" id="IPR050595">
    <property type="entry name" value="Bact_response_regulator"/>
</dbReference>
<reference evidence="7" key="1">
    <citation type="submission" date="2022-10" db="EMBL/GenBank/DDBJ databases">
        <authorList>
            <person name="Aires J."/>
            <person name="Mesa V."/>
        </authorList>
    </citation>
    <scope>NUCLEOTIDE SEQUENCE</scope>
    <source>
        <strain evidence="7">Clostridium neonatale JD116</strain>
    </source>
</reference>
<dbReference type="InterPro" id="IPR011006">
    <property type="entry name" value="CheY-like_superfamily"/>
</dbReference>
<evidence type="ECO:0000256" key="4">
    <source>
        <dbReference type="ARBA" id="ARBA00024867"/>
    </source>
</evidence>
<dbReference type="SUPFAM" id="SSF52172">
    <property type="entry name" value="CheY-like"/>
    <property type="match status" value="1"/>
</dbReference>
<dbReference type="Pfam" id="PF00072">
    <property type="entry name" value="Response_reg"/>
    <property type="match status" value="1"/>
</dbReference>
<dbReference type="InterPro" id="IPR001789">
    <property type="entry name" value="Sig_transdc_resp-reg_receiver"/>
</dbReference>
<evidence type="ECO:0000313" key="8">
    <source>
        <dbReference type="Proteomes" id="UP001189143"/>
    </source>
</evidence>
<evidence type="ECO:0000256" key="2">
    <source>
        <dbReference type="ARBA" id="ARBA00022553"/>
    </source>
</evidence>
<keyword evidence="2 5" id="KW-0597">Phosphoprotein</keyword>
<evidence type="ECO:0000313" key="7">
    <source>
        <dbReference type="EMBL" id="CAI3670392.1"/>
    </source>
</evidence>
<feature type="modified residue" description="4-aspartylphosphate" evidence="5">
    <location>
        <position position="54"/>
    </location>
</feature>
<comment type="function">
    <text evidence="4">May play the central regulatory role in sporulation. It may be an element of the effector pathway responsible for the activation of sporulation genes in response to nutritional stress. Spo0A may act in concert with spo0H (a sigma factor) to control the expression of some genes that are critical to the sporulation process.</text>
</comment>
<feature type="domain" description="Response regulatory" evidence="6">
    <location>
        <begin position="4"/>
        <end position="119"/>
    </location>
</feature>
<name>A0AAD1YKI4_9CLOT</name>
<gene>
    <name evidence="7" type="primary">cheY</name>
    <name evidence="7" type="ORF">CNEO2_680023</name>
</gene>
<dbReference type="EMBL" id="CAMTCP010000268">
    <property type="protein sequence ID" value="CAI3670392.1"/>
    <property type="molecule type" value="Genomic_DNA"/>
</dbReference>
<proteinExistence type="predicted"/>
<evidence type="ECO:0000256" key="1">
    <source>
        <dbReference type="ARBA" id="ARBA00018672"/>
    </source>
</evidence>
<keyword evidence="3" id="KW-0902">Two-component regulatory system</keyword>
<dbReference type="Gene3D" id="3.40.50.2300">
    <property type="match status" value="1"/>
</dbReference>
<protein>
    <recommendedName>
        <fullName evidence="1">Stage 0 sporulation protein A homolog</fullName>
    </recommendedName>
</protein>
<organism evidence="7 8">
    <name type="scientific">Clostridium neonatale</name>
    <dbReference type="NCBI Taxonomy" id="137838"/>
    <lineage>
        <taxon>Bacteria</taxon>
        <taxon>Bacillati</taxon>
        <taxon>Bacillota</taxon>
        <taxon>Clostridia</taxon>
        <taxon>Eubacteriales</taxon>
        <taxon>Clostridiaceae</taxon>
        <taxon>Clostridium</taxon>
    </lineage>
</organism>
<dbReference type="RefSeq" id="WP_317049771.1">
    <property type="nucleotide sequence ID" value="NZ_CAMRXC010000256.1"/>
</dbReference>